<dbReference type="InterPro" id="IPR003423">
    <property type="entry name" value="OMP_efflux"/>
</dbReference>
<evidence type="ECO:0000256" key="1">
    <source>
        <dbReference type="ARBA" id="ARBA00004442"/>
    </source>
</evidence>
<feature type="signal peptide" evidence="8">
    <location>
        <begin position="1"/>
        <end position="20"/>
    </location>
</feature>
<evidence type="ECO:0000313" key="9">
    <source>
        <dbReference type="EMBL" id="ADR19606.1"/>
    </source>
</evidence>
<dbReference type="OrthoDB" id="5372171at2"/>
<comment type="subcellular location">
    <subcellularLocation>
        <location evidence="1">Cell outer membrane</location>
    </subcellularLocation>
</comment>
<dbReference type="KEGG" id="cni:Calni_1700"/>
<protein>
    <submittedName>
        <fullName evidence="9">Outer membrane efflux protein</fullName>
    </submittedName>
</protein>
<sequence precursor="true">MLNKKALVSIFIFSSLSLNAAQLTLEEAKNILLEKNGLIKAYSEEVTSSQFRVEQAKSGFMPKLNISETFISTDEPGSAAFIKISQGNFTPTYMATMSDPDRTKNFETKIELVQPLLLQGKVYFGFKQAEEMKKASEKILDAVKQELIYNLVRAYYGKALADKSVEVTEKSMERTKKYRDLTAEFYRNGLLVKSDLLVAESRVNLNESYIAEAKKQVEVAHSHLQRLLDKDGVFSVMWSDPGLKVDKSLDEYIKIAIENRKDLKAMEDFARVQELEYKKNRWSYSPEIVAFANYKMNDTSFLGDSGKGFTVGAMINFNIFNGFMNKNKISEEKSKKMAIDYKLLDKRNEIKSEVKDAYYSVLAAESKIEAMKKSLEASYAALNITENRFKEGLARITDLLDREVDVKNAELALYMAEYELIESKTKLYKAAGILK</sequence>
<organism evidence="9 10">
    <name type="scientific">Calditerrivibrio nitroreducens (strain DSM 19672 / NBRC 101217 / Yu37-1)</name>
    <dbReference type="NCBI Taxonomy" id="768670"/>
    <lineage>
        <taxon>Bacteria</taxon>
        <taxon>Pseudomonadati</taxon>
        <taxon>Deferribacterota</taxon>
        <taxon>Deferribacteres</taxon>
        <taxon>Deferribacterales</taxon>
        <taxon>Calditerrivibrionaceae</taxon>
    </lineage>
</organism>
<dbReference type="RefSeq" id="WP_013451817.1">
    <property type="nucleotide sequence ID" value="NC_014758.1"/>
</dbReference>
<evidence type="ECO:0000313" key="10">
    <source>
        <dbReference type="Proteomes" id="UP000007039"/>
    </source>
</evidence>
<dbReference type="GO" id="GO:0015562">
    <property type="term" value="F:efflux transmembrane transporter activity"/>
    <property type="evidence" value="ECO:0007669"/>
    <property type="project" value="InterPro"/>
</dbReference>
<reference key="1">
    <citation type="submission" date="2010-11" db="EMBL/GenBank/DDBJ databases">
        <title>The complete genome of chromosome of Calditerrivibrio nitroreducens DSM 19672.</title>
        <authorList>
            <consortium name="US DOE Joint Genome Institute (JGI-PGF)"/>
            <person name="Lucas S."/>
            <person name="Copeland A."/>
            <person name="Lapidus A."/>
            <person name="Bruce D."/>
            <person name="Goodwin L."/>
            <person name="Pitluck S."/>
            <person name="Kyrpides N."/>
            <person name="Mavromatis K."/>
            <person name="Ivanova N."/>
            <person name="Mikhailova N."/>
            <person name="Zeytun A."/>
            <person name="Brettin T."/>
            <person name="Detter J.C."/>
            <person name="Tapia R."/>
            <person name="Han C."/>
            <person name="Land M."/>
            <person name="Hauser L."/>
            <person name="Markowitz V."/>
            <person name="Cheng J.-F."/>
            <person name="Hugenholtz P."/>
            <person name="Woyke T."/>
            <person name="Wu D."/>
            <person name="Spring S."/>
            <person name="Schroeder M."/>
            <person name="Brambilla E."/>
            <person name="Klenk H.-P."/>
            <person name="Eisen J.A."/>
        </authorList>
    </citation>
    <scope>NUCLEOTIDE SEQUENCE [LARGE SCALE GENOMIC DNA]</scope>
    <source>
        <strain>DSM 19672</strain>
    </source>
</reference>
<dbReference type="HOGENOM" id="CLU_012817_10_3_0"/>
<evidence type="ECO:0000256" key="2">
    <source>
        <dbReference type="ARBA" id="ARBA00007613"/>
    </source>
</evidence>
<dbReference type="AlphaFoldDB" id="E4TFV0"/>
<dbReference type="SUPFAM" id="SSF56954">
    <property type="entry name" value="Outer membrane efflux proteins (OEP)"/>
    <property type="match status" value="1"/>
</dbReference>
<dbReference type="InterPro" id="IPR051906">
    <property type="entry name" value="TolC-like"/>
</dbReference>
<dbReference type="Gene3D" id="1.20.1600.10">
    <property type="entry name" value="Outer membrane efflux proteins (OEP)"/>
    <property type="match status" value="1"/>
</dbReference>
<feature type="chain" id="PRO_5005673795" evidence="8">
    <location>
        <begin position="21"/>
        <end position="435"/>
    </location>
</feature>
<reference evidence="9 10" key="2">
    <citation type="journal article" date="2011" name="Stand. Genomic Sci.">
        <title>Complete genome sequence of Calditerrivibrio nitroreducens type strain (Yu37-1).</title>
        <authorList>
            <person name="Pitluck S."/>
            <person name="Sikorski J."/>
            <person name="Zeytun A."/>
            <person name="Lapidus A."/>
            <person name="Nolan M."/>
            <person name="Lucas S."/>
            <person name="Hammon N."/>
            <person name="Deshpande S."/>
            <person name="Cheng J.F."/>
            <person name="Tapia R."/>
            <person name="Han C."/>
            <person name="Goodwin L."/>
            <person name="Liolios K."/>
            <person name="Pagani I."/>
            <person name="Ivanova N."/>
            <person name="Mavromatis K."/>
            <person name="Pati A."/>
            <person name="Chen A."/>
            <person name="Palaniappan K."/>
            <person name="Hauser L."/>
            <person name="Chang Y.J."/>
            <person name="Jeffries C.D."/>
            <person name="Detter J.C."/>
            <person name="Brambilla E."/>
            <person name="Djao O.D."/>
            <person name="Rohde M."/>
            <person name="Spring S."/>
            <person name="Goker M."/>
            <person name="Woyke T."/>
            <person name="Bristow J."/>
            <person name="Eisen J.A."/>
            <person name="Markowitz V."/>
            <person name="Hugenholtz P."/>
            <person name="Kyrpides N.C."/>
            <person name="Klenk H.P."/>
            <person name="Land M."/>
        </authorList>
    </citation>
    <scope>NUCLEOTIDE SEQUENCE [LARGE SCALE GENOMIC DNA]</scope>
    <source>
        <strain evidence="10">DSM 19672 / NBRC 101217 / Yu37-1</strain>
    </source>
</reference>
<evidence type="ECO:0000256" key="4">
    <source>
        <dbReference type="ARBA" id="ARBA00022452"/>
    </source>
</evidence>
<accession>E4TFV0</accession>
<keyword evidence="4" id="KW-1134">Transmembrane beta strand</keyword>
<proteinExistence type="inferred from homology"/>
<dbReference type="GO" id="GO:0015288">
    <property type="term" value="F:porin activity"/>
    <property type="evidence" value="ECO:0007669"/>
    <property type="project" value="TreeGrafter"/>
</dbReference>
<evidence type="ECO:0000256" key="7">
    <source>
        <dbReference type="ARBA" id="ARBA00023237"/>
    </source>
</evidence>
<keyword evidence="7" id="KW-0998">Cell outer membrane</keyword>
<keyword evidence="5" id="KW-0812">Transmembrane</keyword>
<dbReference type="STRING" id="768670.Calni_1700"/>
<dbReference type="Pfam" id="PF02321">
    <property type="entry name" value="OEP"/>
    <property type="match status" value="2"/>
</dbReference>
<dbReference type="GO" id="GO:1990281">
    <property type="term" value="C:efflux pump complex"/>
    <property type="evidence" value="ECO:0007669"/>
    <property type="project" value="TreeGrafter"/>
</dbReference>
<name>E4TFV0_CALNY</name>
<keyword evidence="8" id="KW-0732">Signal</keyword>
<evidence type="ECO:0000256" key="6">
    <source>
        <dbReference type="ARBA" id="ARBA00023136"/>
    </source>
</evidence>
<comment type="similarity">
    <text evidence="2">Belongs to the outer membrane factor (OMF) (TC 1.B.17) family.</text>
</comment>
<gene>
    <name evidence="9" type="ordered locus">Calni_1700</name>
</gene>
<keyword evidence="6" id="KW-0472">Membrane</keyword>
<dbReference type="eggNOG" id="COG1538">
    <property type="taxonomic scope" value="Bacteria"/>
</dbReference>
<dbReference type="EMBL" id="CP002347">
    <property type="protein sequence ID" value="ADR19606.1"/>
    <property type="molecule type" value="Genomic_DNA"/>
</dbReference>
<evidence type="ECO:0000256" key="8">
    <source>
        <dbReference type="SAM" id="SignalP"/>
    </source>
</evidence>
<keyword evidence="10" id="KW-1185">Reference proteome</keyword>
<keyword evidence="3" id="KW-0813">Transport</keyword>
<dbReference type="GO" id="GO:0009279">
    <property type="term" value="C:cell outer membrane"/>
    <property type="evidence" value="ECO:0007669"/>
    <property type="project" value="UniProtKB-SubCell"/>
</dbReference>
<dbReference type="Proteomes" id="UP000007039">
    <property type="component" value="Chromosome"/>
</dbReference>
<evidence type="ECO:0000256" key="3">
    <source>
        <dbReference type="ARBA" id="ARBA00022448"/>
    </source>
</evidence>
<evidence type="ECO:0000256" key="5">
    <source>
        <dbReference type="ARBA" id="ARBA00022692"/>
    </source>
</evidence>
<dbReference type="PANTHER" id="PTHR30026:SF20">
    <property type="entry name" value="OUTER MEMBRANE PROTEIN TOLC"/>
    <property type="match status" value="1"/>
</dbReference>
<dbReference type="PANTHER" id="PTHR30026">
    <property type="entry name" value="OUTER MEMBRANE PROTEIN TOLC"/>
    <property type="match status" value="1"/>
</dbReference>